<comment type="similarity">
    <text evidence="1 2">Belongs to the phospholipid scramblase family.</text>
</comment>
<name>A0A0C2GET7_9BILA</name>
<keyword evidence="4" id="KW-1185">Reference proteome</keyword>
<keyword evidence="2" id="KW-0449">Lipoprotein</keyword>
<dbReference type="EMBL" id="KN731699">
    <property type="protein sequence ID" value="KIH59685.1"/>
    <property type="molecule type" value="Genomic_DNA"/>
</dbReference>
<gene>
    <name evidence="3" type="ORF">ANCDUO_10073</name>
</gene>
<dbReference type="OrthoDB" id="5873252at2759"/>
<dbReference type="InterPro" id="IPR005552">
    <property type="entry name" value="Scramblase"/>
</dbReference>
<sequence>MEALSILDGLVVKQRVEVIEVITGIDTSNKYDIYAPTGGLLFYAYETSNCCARICAGRRRPFEMHIVDNAGQVSWVTIIVCPSVH</sequence>
<evidence type="ECO:0000256" key="1">
    <source>
        <dbReference type="ARBA" id="ARBA00005350"/>
    </source>
</evidence>
<dbReference type="GO" id="GO:0005886">
    <property type="term" value="C:plasma membrane"/>
    <property type="evidence" value="ECO:0007669"/>
    <property type="project" value="TreeGrafter"/>
</dbReference>
<dbReference type="PANTHER" id="PTHR23248">
    <property type="entry name" value="PHOSPHOLIPID SCRAMBLASE-RELATED"/>
    <property type="match status" value="1"/>
</dbReference>
<evidence type="ECO:0000256" key="2">
    <source>
        <dbReference type="RuleBase" id="RU363116"/>
    </source>
</evidence>
<dbReference type="GO" id="GO:0017128">
    <property type="term" value="F:phospholipid scramblase activity"/>
    <property type="evidence" value="ECO:0007669"/>
    <property type="project" value="InterPro"/>
</dbReference>
<accession>A0A0C2GET7</accession>
<dbReference type="Proteomes" id="UP000054047">
    <property type="component" value="Unassembled WGS sequence"/>
</dbReference>
<protein>
    <recommendedName>
        <fullName evidence="2">Phospholipid scramblase</fullName>
    </recommendedName>
</protein>
<dbReference type="Pfam" id="PF03803">
    <property type="entry name" value="Scramblase"/>
    <property type="match status" value="1"/>
</dbReference>
<organism evidence="3 4">
    <name type="scientific">Ancylostoma duodenale</name>
    <dbReference type="NCBI Taxonomy" id="51022"/>
    <lineage>
        <taxon>Eukaryota</taxon>
        <taxon>Metazoa</taxon>
        <taxon>Ecdysozoa</taxon>
        <taxon>Nematoda</taxon>
        <taxon>Chromadorea</taxon>
        <taxon>Rhabditida</taxon>
        <taxon>Rhabditina</taxon>
        <taxon>Rhabditomorpha</taxon>
        <taxon>Strongyloidea</taxon>
        <taxon>Ancylostomatidae</taxon>
        <taxon>Ancylostomatinae</taxon>
        <taxon>Ancylostoma</taxon>
    </lineage>
</organism>
<dbReference type="PANTHER" id="PTHR23248:SF9">
    <property type="entry name" value="PHOSPHOLIPID SCRAMBLASE"/>
    <property type="match status" value="1"/>
</dbReference>
<proteinExistence type="inferred from homology"/>
<evidence type="ECO:0000313" key="3">
    <source>
        <dbReference type="EMBL" id="KIH59685.1"/>
    </source>
</evidence>
<reference evidence="3 4" key="1">
    <citation type="submission" date="2013-12" db="EMBL/GenBank/DDBJ databases">
        <title>Draft genome of the parsitic nematode Ancylostoma duodenale.</title>
        <authorList>
            <person name="Mitreva M."/>
        </authorList>
    </citation>
    <scope>NUCLEOTIDE SEQUENCE [LARGE SCALE GENOMIC DNA]</scope>
    <source>
        <strain evidence="3 4">Zhejiang</strain>
    </source>
</reference>
<keyword evidence="2" id="KW-0106">Calcium</keyword>
<evidence type="ECO:0000313" key="4">
    <source>
        <dbReference type="Proteomes" id="UP000054047"/>
    </source>
</evidence>
<comment type="cofactor">
    <cofactor evidence="2">
        <name>Ca(2+)</name>
        <dbReference type="ChEBI" id="CHEBI:29108"/>
    </cofactor>
</comment>
<keyword evidence="2" id="KW-0564">Palmitate</keyword>
<comment type="function">
    <text evidence="2">May mediate accelerated ATP-independent bidirectional transbilayer migration of phospholipids upon binding calcium ions that results in a loss of phospholipid asymmetry in the plasma membrane.</text>
</comment>
<dbReference type="AlphaFoldDB" id="A0A0C2GET7"/>